<dbReference type="InterPro" id="IPR046789">
    <property type="entry name" value="HTH_62"/>
</dbReference>
<dbReference type="Pfam" id="PF20552">
    <property type="entry name" value="HTH_62"/>
    <property type="match status" value="1"/>
</dbReference>
<dbReference type="RefSeq" id="WP_074837994.1">
    <property type="nucleotide sequence ID" value="NZ_FNYY01000016.1"/>
</dbReference>
<comment type="caution">
    <text evidence="3">The sequence shown here is derived from an EMBL/GenBank/DDBJ whole genome shotgun (WGS) entry which is preliminary data.</text>
</comment>
<protein>
    <recommendedName>
        <fullName evidence="2">Recombinase-like domain-containing protein</fullName>
    </recommendedName>
</protein>
<dbReference type="EMBL" id="FNYY01000016">
    <property type="protein sequence ID" value="SEJ98263.1"/>
    <property type="molecule type" value="Genomic_DNA"/>
</dbReference>
<dbReference type="AlphaFoldDB" id="A0A975WD50"/>
<gene>
    <name evidence="3" type="ORF">SAMN04487940_11653</name>
</gene>
<dbReference type="GeneID" id="80819980"/>
<accession>A0A975WD50</accession>
<evidence type="ECO:0000313" key="3">
    <source>
        <dbReference type="EMBL" id="SEJ98263.1"/>
    </source>
</evidence>
<dbReference type="Proteomes" id="UP000182932">
    <property type="component" value="Unassembled WGS sequence"/>
</dbReference>
<feature type="domain" description="Recombinase-like" evidence="2">
    <location>
        <begin position="20"/>
        <end position="82"/>
    </location>
</feature>
<proteinExistence type="predicted"/>
<evidence type="ECO:0000259" key="2">
    <source>
        <dbReference type="Pfam" id="PF20552"/>
    </source>
</evidence>
<reference evidence="3 4" key="1">
    <citation type="submission" date="2016-10" db="EMBL/GenBank/DDBJ databases">
        <authorList>
            <person name="Varghese N."/>
            <person name="Submissions S."/>
        </authorList>
    </citation>
    <scope>NUCLEOTIDE SEQUENCE [LARGE SCALE GENOMIC DNA]</scope>
    <source>
        <strain evidence="3 4">FF3</strain>
    </source>
</reference>
<evidence type="ECO:0000256" key="1">
    <source>
        <dbReference type="SAM" id="MobiDB-lite"/>
    </source>
</evidence>
<keyword evidence="4" id="KW-1185">Reference proteome</keyword>
<feature type="region of interest" description="Disordered" evidence="1">
    <location>
        <begin position="1"/>
        <end position="25"/>
    </location>
</feature>
<sequence>MDAFKDRLAQRAADTSRPALAHQCRGRELEPQEADFASVLMEVYDAVRHDYDAVATALTERGFAAPVSGRTDWTADLVHDELVAINAALDAAYAEHGYGA</sequence>
<evidence type="ECO:0000313" key="4">
    <source>
        <dbReference type="Proteomes" id="UP000182932"/>
    </source>
</evidence>
<name>A0A975WD50_9RHOB</name>
<organism evidence="3 4">
    <name type="scientific">Marinovum algicola</name>
    <dbReference type="NCBI Taxonomy" id="42444"/>
    <lineage>
        <taxon>Bacteria</taxon>
        <taxon>Pseudomonadati</taxon>
        <taxon>Pseudomonadota</taxon>
        <taxon>Alphaproteobacteria</taxon>
        <taxon>Rhodobacterales</taxon>
        <taxon>Roseobacteraceae</taxon>
        <taxon>Marinovum</taxon>
    </lineage>
</organism>